<dbReference type="PANTHER" id="PTHR30055">
    <property type="entry name" value="HTH-TYPE TRANSCRIPTIONAL REGULATOR RUTR"/>
    <property type="match status" value="1"/>
</dbReference>
<evidence type="ECO:0000256" key="4">
    <source>
        <dbReference type="PROSITE-ProRule" id="PRU00335"/>
    </source>
</evidence>
<dbReference type="InterPro" id="IPR009057">
    <property type="entry name" value="Homeodomain-like_sf"/>
</dbReference>
<dbReference type="InterPro" id="IPR050109">
    <property type="entry name" value="HTH-type_TetR-like_transc_reg"/>
</dbReference>
<keyword evidence="2 4" id="KW-0238">DNA-binding</keyword>
<dbReference type="PANTHER" id="PTHR30055:SF234">
    <property type="entry name" value="HTH-TYPE TRANSCRIPTIONAL REGULATOR BETI"/>
    <property type="match status" value="1"/>
</dbReference>
<feature type="DNA-binding region" description="H-T-H motif" evidence="4">
    <location>
        <begin position="39"/>
        <end position="58"/>
    </location>
</feature>
<evidence type="ECO:0000313" key="6">
    <source>
        <dbReference type="EMBL" id="ROO89765.1"/>
    </source>
</evidence>
<dbReference type="PRINTS" id="PR00455">
    <property type="entry name" value="HTHTETR"/>
</dbReference>
<feature type="domain" description="HTH tetR-type" evidence="5">
    <location>
        <begin position="16"/>
        <end position="76"/>
    </location>
</feature>
<proteinExistence type="predicted"/>
<dbReference type="RefSeq" id="WP_123668806.1">
    <property type="nucleotide sequence ID" value="NZ_RJKE01000001.1"/>
</dbReference>
<evidence type="ECO:0000313" key="7">
    <source>
        <dbReference type="Proteomes" id="UP000272400"/>
    </source>
</evidence>
<dbReference type="Gene3D" id="1.10.357.10">
    <property type="entry name" value="Tetracycline Repressor, domain 2"/>
    <property type="match status" value="1"/>
</dbReference>
<dbReference type="Proteomes" id="UP000272400">
    <property type="component" value="Unassembled WGS sequence"/>
</dbReference>
<dbReference type="OrthoDB" id="3213419at2"/>
<dbReference type="PROSITE" id="PS50977">
    <property type="entry name" value="HTH_TETR_2"/>
    <property type="match status" value="1"/>
</dbReference>
<dbReference type="SUPFAM" id="SSF46689">
    <property type="entry name" value="Homeodomain-like"/>
    <property type="match status" value="1"/>
</dbReference>
<dbReference type="GO" id="GO:0003700">
    <property type="term" value="F:DNA-binding transcription factor activity"/>
    <property type="evidence" value="ECO:0007669"/>
    <property type="project" value="TreeGrafter"/>
</dbReference>
<dbReference type="EMBL" id="RJKE01000001">
    <property type="protein sequence ID" value="ROO89765.1"/>
    <property type="molecule type" value="Genomic_DNA"/>
</dbReference>
<accession>A0A3N1D8C6</accession>
<keyword evidence="7" id="KW-1185">Reference proteome</keyword>
<reference evidence="6 7" key="1">
    <citation type="submission" date="2018-11" db="EMBL/GenBank/DDBJ databases">
        <title>Sequencing the genomes of 1000 actinobacteria strains.</title>
        <authorList>
            <person name="Klenk H.-P."/>
        </authorList>
    </citation>
    <scope>NUCLEOTIDE SEQUENCE [LARGE SCALE GENOMIC DNA]</scope>
    <source>
        <strain evidence="6 7">DSM 44254</strain>
    </source>
</reference>
<dbReference type="Pfam" id="PF00440">
    <property type="entry name" value="TetR_N"/>
    <property type="match status" value="1"/>
</dbReference>
<keyword evidence="1" id="KW-0805">Transcription regulation</keyword>
<gene>
    <name evidence="6" type="ORF">EDD29_7473</name>
</gene>
<keyword evidence="3" id="KW-0804">Transcription</keyword>
<comment type="caution">
    <text evidence="6">The sequence shown here is derived from an EMBL/GenBank/DDBJ whole genome shotgun (WGS) entry which is preliminary data.</text>
</comment>
<evidence type="ECO:0000256" key="1">
    <source>
        <dbReference type="ARBA" id="ARBA00023015"/>
    </source>
</evidence>
<evidence type="ECO:0000256" key="3">
    <source>
        <dbReference type="ARBA" id="ARBA00023163"/>
    </source>
</evidence>
<evidence type="ECO:0000256" key="2">
    <source>
        <dbReference type="ARBA" id="ARBA00023125"/>
    </source>
</evidence>
<name>A0A3N1D8C6_9ACTN</name>
<dbReference type="GO" id="GO:0000976">
    <property type="term" value="F:transcription cis-regulatory region binding"/>
    <property type="evidence" value="ECO:0007669"/>
    <property type="project" value="TreeGrafter"/>
</dbReference>
<dbReference type="InterPro" id="IPR001647">
    <property type="entry name" value="HTH_TetR"/>
</dbReference>
<evidence type="ECO:0000259" key="5">
    <source>
        <dbReference type="PROSITE" id="PS50977"/>
    </source>
</evidence>
<organism evidence="6 7">
    <name type="scientific">Actinocorallia herbida</name>
    <dbReference type="NCBI Taxonomy" id="58109"/>
    <lineage>
        <taxon>Bacteria</taxon>
        <taxon>Bacillati</taxon>
        <taxon>Actinomycetota</taxon>
        <taxon>Actinomycetes</taxon>
        <taxon>Streptosporangiales</taxon>
        <taxon>Thermomonosporaceae</taxon>
        <taxon>Actinocorallia</taxon>
    </lineage>
</organism>
<dbReference type="AlphaFoldDB" id="A0A3N1D8C6"/>
<protein>
    <submittedName>
        <fullName evidence="6">TetR family transcriptional regulator</fullName>
    </submittedName>
</protein>
<sequence>MSENRVRTGTQWARADATRQALLDAAREVFAARGYEAAGIAEIVERSGISVGSLYHHYGGKSGLFLALWEEHTAAQERKATHAVKSARAAGEKDSITLFIKGTEAFLEVCWTDRHTSRLFVAGEGPSGFGLMRRSRLRQWLAQNTRLLADQNKMLALILTTAIGEAGREVSIADSPEEAQTLIHQTTQILTRLAR</sequence>